<sequence>MGSQQSQPNSIHCTGPTLQTIQEQNNKMFNMLDKIKTQLIDLEHKQIEIINKMDHYMKEFNSFKNDEVFKKNNKHHKEKNNDEKKPKKNKQLKSPKINDISREEYLKEVFGLNSEINSCVPIEGAQLNISREIYLPDEMEANEIDQYIEKIQKKTLCKRSYSNKQEKENNVQ</sequence>
<dbReference type="VEuPathDB" id="AmoebaDB:EDI_071620"/>
<feature type="region of interest" description="Disordered" evidence="1">
    <location>
        <begin position="68"/>
        <end position="99"/>
    </location>
</feature>
<dbReference type="EMBL" id="DS548095">
    <property type="protein sequence ID" value="EDR29342.1"/>
    <property type="molecule type" value="Genomic_DNA"/>
</dbReference>
<protein>
    <submittedName>
        <fullName evidence="2">Uncharacterized protein</fullName>
    </submittedName>
</protein>
<dbReference type="OMA" id="PNSIHCT"/>
<name>B0E813_ENTDS</name>
<keyword evidence="3" id="KW-1185">Reference proteome</keyword>
<evidence type="ECO:0000256" key="1">
    <source>
        <dbReference type="SAM" id="MobiDB-lite"/>
    </source>
</evidence>
<organism evidence="3">
    <name type="scientific">Entamoeba dispar (strain ATCC PRA-260 / SAW760)</name>
    <dbReference type="NCBI Taxonomy" id="370354"/>
    <lineage>
        <taxon>Eukaryota</taxon>
        <taxon>Amoebozoa</taxon>
        <taxon>Evosea</taxon>
        <taxon>Archamoebae</taxon>
        <taxon>Mastigamoebida</taxon>
        <taxon>Entamoebidae</taxon>
        <taxon>Entamoeba</taxon>
    </lineage>
</organism>
<accession>B0E813</accession>
<dbReference type="GeneID" id="5879419"/>
<reference evidence="3" key="1">
    <citation type="submission" date="2007-12" db="EMBL/GenBank/DDBJ databases">
        <title>Annotation of Entamoeba dispar SAW760.</title>
        <authorList>
            <person name="Lorenzi H."/>
            <person name="Inman J."/>
            <person name="Schobel S."/>
            <person name="Amedeo P."/>
            <person name="Caler E."/>
        </authorList>
    </citation>
    <scope>NUCLEOTIDE SEQUENCE [LARGE SCALE GENOMIC DNA]</scope>
    <source>
        <strain evidence="3">ATCC PRA-260 / SAW760</strain>
    </source>
</reference>
<evidence type="ECO:0000313" key="2">
    <source>
        <dbReference type="EMBL" id="EDR29342.1"/>
    </source>
</evidence>
<dbReference type="Proteomes" id="UP000008076">
    <property type="component" value="Unassembled WGS sequence"/>
</dbReference>
<dbReference type="eggNOG" id="ENOG502RFPV">
    <property type="taxonomic scope" value="Eukaryota"/>
</dbReference>
<dbReference type="OrthoDB" id="29812at2759"/>
<evidence type="ECO:0000313" key="3">
    <source>
        <dbReference type="Proteomes" id="UP000008076"/>
    </source>
</evidence>
<proteinExistence type="predicted"/>
<dbReference type="RefSeq" id="XP_001734505.1">
    <property type="nucleotide sequence ID" value="XM_001734453.1"/>
</dbReference>
<dbReference type="AlphaFoldDB" id="B0E813"/>
<dbReference type="KEGG" id="edi:EDI_071620"/>
<gene>
    <name evidence="2" type="ORF">EDI_071620</name>
</gene>